<dbReference type="PANTHER" id="PTHR42085:SF1">
    <property type="entry name" value="F-BOX DOMAIN-CONTAINING PROTEIN"/>
    <property type="match status" value="1"/>
</dbReference>
<protein>
    <submittedName>
        <fullName evidence="1">Uncharacterized protein</fullName>
    </submittedName>
</protein>
<accession>A0AAN6VFN7</accession>
<dbReference type="EMBL" id="MU857174">
    <property type="protein sequence ID" value="KAK4149311.1"/>
    <property type="molecule type" value="Genomic_DNA"/>
</dbReference>
<comment type="caution">
    <text evidence="1">The sequence shown here is derived from an EMBL/GenBank/DDBJ whole genome shotgun (WGS) entry which is preliminary data.</text>
</comment>
<reference evidence="1" key="2">
    <citation type="submission" date="2023-05" db="EMBL/GenBank/DDBJ databases">
        <authorList>
            <consortium name="Lawrence Berkeley National Laboratory"/>
            <person name="Steindorff A."/>
            <person name="Hensen N."/>
            <person name="Bonometti L."/>
            <person name="Westerberg I."/>
            <person name="Brannstrom I.O."/>
            <person name="Guillou S."/>
            <person name="Cros-Aarteil S."/>
            <person name="Calhoun S."/>
            <person name="Haridas S."/>
            <person name="Kuo A."/>
            <person name="Mondo S."/>
            <person name="Pangilinan J."/>
            <person name="Riley R."/>
            <person name="Labutti K."/>
            <person name="Andreopoulos B."/>
            <person name="Lipzen A."/>
            <person name="Chen C."/>
            <person name="Yanf M."/>
            <person name="Daum C."/>
            <person name="Ng V."/>
            <person name="Clum A."/>
            <person name="Ohm R."/>
            <person name="Martin F."/>
            <person name="Silar P."/>
            <person name="Natvig D."/>
            <person name="Lalanne C."/>
            <person name="Gautier V."/>
            <person name="Ament-Velasquez S.L."/>
            <person name="Kruys A."/>
            <person name="Hutchinson M.I."/>
            <person name="Powell A.J."/>
            <person name="Barry K."/>
            <person name="Miller A.N."/>
            <person name="Grigoriev I.V."/>
            <person name="Debuchy R."/>
            <person name="Gladieux P."/>
            <person name="Thoren M.H."/>
            <person name="Johannesson H."/>
        </authorList>
    </citation>
    <scope>NUCLEOTIDE SEQUENCE</scope>
    <source>
        <strain evidence="1">CBS 538.74</strain>
    </source>
</reference>
<name>A0AAN6VFN7_9PEZI</name>
<dbReference type="Proteomes" id="UP001302745">
    <property type="component" value="Unassembled WGS sequence"/>
</dbReference>
<evidence type="ECO:0000313" key="2">
    <source>
        <dbReference type="Proteomes" id="UP001302745"/>
    </source>
</evidence>
<dbReference type="AlphaFoldDB" id="A0AAN6VFN7"/>
<organism evidence="1 2">
    <name type="scientific">Chaetomidium leptoderma</name>
    <dbReference type="NCBI Taxonomy" id="669021"/>
    <lineage>
        <taxon>Eukaryota</taxon>
        <taxon>Fungi</taxon>
        <taxon>Dikarya</taxon>
        <taxon>Ascomycota</taxon>
        <taxon>Pezizomycotina</taxon>
        <taxon>Sordariomycetes</taxon>
        <taxon>Sordariomycetidae</taxon>
        <taxon>Sordariales</taxon>
        <taxon>Chaetomiaceae</taxon>
        <taxon>Chaetomidium</taxon>
    </lineage>
</organism>
<gene>
    <name evidence="1" type="ORF">C8A00DRAFT_38091</name>
</gene>
<proteinExistence type="predicted"/>
<sequence length="252" mass="27874">MTEVGCLLDADFKTRSGSSLGPFGQPNINVDAANHNNKLTMTPSPQAALPIPSSGGLLAMPLEIRRQIYGFCIPHDIIFNCSRDGEDESDMESAGHSAVLGLLLVCQQITDEVETMLYGGSIFKVHVHGDGQGDLTRFSPKRREKMRRIILVLRPKGTSYRPGFCMRPEHWDGVLGSLSMLGVIAEQPTPPPHAWPSVRREDCLAEWKAWLTPILEYLGRVVSSEARIVVDANKEEDTIQMVATALPRQWPD</sequence>
<keyword evidence="2" id="KW-1185">Reference proteome</keyword>
<reference evidence="1" key="1">
    <citation type="journal article" date="2023" name="Mol. Phylogenet. Evol.">
        <title>Genome-scale phylogeny and comparative genomics of the fungal order Sordariales.</title>
        <authorList>
            <person name="Hensen N."/>
            <person name="Bonometti L."/>
            <person name="Westerberg I."/>
            <person name="Brannstrom I.O."/>
            <person name="Guillou S."/>
            <person name="Cros-Aarteil S."/>
            <person name="Calhoun S."/>
            <person name="Haridas S."/>
            <person name="Kuo A."/>
            <person name="Mondo S."/>
            <person name="Pangilinan J."/>
            <person name="Riley R."/>
            <person name="LaButti K."/>
            <person name="Andreopoulos B."/>
            <person name="Lipzen A."/>
            <person name="Chen C."/>
            <person name="Yan M."/>
            <person name="Daum C."/>
            <person name="Ng V."/>
            <person name="Clum A."/>
            <person name="Steindorff A."/>
            <person name="Ohm R.A."/>
            <person name="Martin F."/>
            <person name="Silar P."/>
            <person name="Natvig D.O."/>
            <person name="Lalanne C."/>
            <person name="Gautier V."/>
            <person name="Ament-Velasquez S.L."/>
            <person name="Kruys A."/>
            <person name="Hutchinson M.I."/>
            <person name="Powell A.J."/>
            <person name="Barry K."/>
            <person name="Miller A.N."/>
            <person name="Grigoriev I.V."/>
            <person name="Debuchy R."/>
            <person name="Gladieux P."/>
            <person name="Hiltunen Thoren M."/>
            <person name="Johannesson H."/>
        </authorList>
    </citation>
    <scope>NUCLEOTIDE SEQUENCE</scope>
    <source>
        <strain evidence="1">CBS 538.74</strain>
    </source>
</reference>
<dbReference type="InterPro" id="IPR038883">
    <property type="entry name" value="AN11006-like"/>
</dbReference>
<dbReference type="PANTHER" id="PTHR42085">
    <property type="entry name" value="F-BOX DOMAIN-CONTAINING PROTEIN"/>
    <property type="match status" value="1"/>
</dbReference>
<evidence type="ECO:0000313" key="1">
    <source>
        <dbReference type="EMBL" id="KAK4149311.1"/>
    </source>
</evidence>